<dbReference type="VEuPathDB" id="FungiDB:LCOR_05988.1"/>
<name>A0A068RYE0_9FUNG</name>
<keyword evidence="1" id="KW-0732">Signal</keyword>
<gene>
    <name evidence="2" type="ORF">LCOR_05988.1</name>
</gene>
<protein>
    <submittedName>
        <fullName evidence="2">Uncharacterized protein</fullName>
    </submittedName>
</protein>
<dbReference type="AlphaFoldDB" id="A0A068RYE0"/>
<feature type="chain" id="PRO_5001652762" evidence="1">
    <location>
        <begin position="20"/>
        <end position="76"/>
    </location>
</feature>
<keyword evidence="3" id="KW-1185">Reference proteome</keyword>
<sequence length="76" mass="7975">MKFAGLFGVLLVIAAPVFAAAIAPAGICTENMPTTTVETCDNEPCTFVFQQGPLKNSGGKTISKFKKVLPSENLVT</sequence>
<dbReference type="Proteomes" id="UP000027586">
    <property type="component" value="Unassembled WGS sequence"/>
</dbReference>
<dbReference type="EMBL" id="CBTN010000025">
    <property type="protein sequence ID" value="CDH54770.1"/>
    <property type="molecule type" value="Genomic_DNA"/>
</dbReference>
<evidence type="ECO:0000313" key="3">
    <source>
        <dbReference type="Proteomes" id="UP000027586"/>
    </source>
</evidence>
<comment type="caution">
    <text evidence="2">The sequence shown here is derived from an EMBL/GenBank/DDBJ whole genome shotgun (WGS) entry which is preliminary data.</text>
</comment>
<evidence type="ECO:0000313" key="2">
    <source>
        <dbReference type="EMBL" id="CDH54770.1"/>
    </source>
</evidence>
<organism evidence="2 3">
    <name type="scientific">Lichtheimia corymbifera JMRC:FSU:9682</name>
    <dbReference type="NCBI Taxonomy" id="1263082"/>
    <lineage>
        <taxon>Eukaryota</taxon>
        <taxon>Fungi</taxon>
        <taxon>Fungi incertae sedis</taxon>
        <taxon>Mucoromycota</taxon>
        <taxon>Mucoromycotina</taxon>
        <taxon>Mucoromycetes</taxon>
        <taxon>Mucorales</taxon>
        <taxon>Lichtheimiaceae</taxon>
        <taxon>Lichtheimia</taxon>
    </lineage>
</organism>
<accession>A0A068RYE0</accession>
<proteinExistence type="predicted"/>
<evidence type="ECO:0000256" key="1">
    <source>
        <dbReference type="SAM" id="SignalP"/>
    </source>
</evidence>
<feature type="signal peptide" evidence="1">
    <location>
        <begin position="1"/>
        <end position="19"/>
    </location>
</feature>
<reference evidence="2" key="1">
    <citation type="submission" date="2013-08" db="EMBL/GenBank/DDBJ databases">
        <title>Gene expansion shapes genome architecture in the human pathogen Lichtheimia corymbifera: an evolutionary genomics analysis in the ancient terrestrial Mucorales (Mucoromycotina).</title>
        <authorList>
            <person name="Schwartze V.U."/>
            <person name="Winter S."/>
            <person name="Shelest E."/>
            <person name="Marcet-Houben M."/>
            <person name="Horn F."/>
            <person name="Wehner S."/>
            <person name="Hoffmann K."/>
            <person name="Riege K."/>
            <person name="Sammeth M."/>
            <person name="Nowrousian M."/>
            <person name="Valiante V."/>
            <person name="Linde J."/>
            <person name="Jacobsen I.D."/>
            <person name="Marz M."/>
            <person name="Brakhage A.A."/>
            <person name="Gabaldon T."/>
            <person name="Bocker S."/>
            <person name="Voigt K."/>
        </authorList>
    </citation>
    <scope>NUCLEOTIDE SEQUENCE [LARGE SCALE GENOMIC DNA]</scope>
    <source>
        <strain evidence="2">FSU 9682</strain>
    </source>
</reference>
<dbReference type="OrthoDB" id="10583825at2759"/>